<dbReference type="Gene3D" id="3.90.1200.10">
    <property type="match status" value="1"/>
</dbReference>
<dbReference type="InterPro" id="IPR052732">
    <property type="entry name" value="Cell-binding_unc_protein"/>
</dbReference>
<dbReference type="Pfam" id="PF13671">
    <property type="entry name" value="AAA_33"/>
    <property type="match status" value="1"/>
</dbReference>
<dbReference type="InterPro" id="IPR027417">
    <property type="entry name" value="P-loop_NTPase"/>
</dbReference>
<keyword evidence="3" id="KW-1185">Reference proteome</keyword>
<sequence>MSETGPDWDRVAAFLAGPGLADDGPAEVIETHTARVHLAGARVWKLRRPVDYGWLDYASRARRRIMAEREIAWNEATAPGLYLGLGGVSEGPEGLRLIRPGSPVPAAAEPLVAMRRFPAEALFDRMADEGRLSRALMAGTGAAVAAMHKAAEPGAPVDLPALVGAETAALAALSGTLGEALTARLTGAMAAAAQRLAETAAGRRCRRCHGDLHLRNIVLWQGRPAPFDCIEFNDALSRIDPLYDLAFLTMDLHRRGLSRLVPAALNAWAEALAAAPGPEPETAYGGLALLPLYEATRAAIRAKTGALGGDAAEARAYAGLALARLGPAPAPRLVAVGGPSGSGKSTLARALADRMGAVVLRSDAIRKGLRGVAETEALPPEAYAPAASAEVYAAMLARARMALGGAMPVVLDATHLDPGERARAAALAAAAGAGFQGLWLAAPGETLAGRIRGRGPDASDATPAVLERQLAGLDAPADWTMIPAGQGPERVAGAAAAALGL</sequence>
<dbReference type="Proteomes" id="UP001239909">
    <property type="component" value="Unassembled WGS sequence"/>
</dbReference>
<dbReference type="EMBL" id="BSYI01000012">
    <property type="protein sequence ID" value="GMG82711.1"/>
    <property type="molecule type" value="Genomic_DNA"/>
</dbReference>
<dbReference type="PANTHER" id="PTHR43883">
    <property type="entry name" value="SLR0207 PROTEIN"/>
    <property type="match status" value="1"/>
</dbReference>
<dbReference type="Pfam" id="PF01636">
    <property type="entry name" value="APH"/>
    <property type="match status" value="1"/>
</dbReference>
<dbReference type="Gene3D" id="3.40.50.300">
    <property type="entry name" value="P-loop containing nucleotide triphosphate hydrolases"/>
    <property type="match status" value="1"/>
</dbReference>
<dbReference type="RefSeq" id="WP_285671499.1">
    <property type="nucleotide sequence ID" value="NZ_BSYI01000012.1"/>
</dbReference>
<name>A0ABQ6LHF0_9RHOB</name>
<reference evidence="2 3" key="1">
    <citation type="submission" date="2023-04" db="EMBL/GenBank/DDBJ databases">
        <title>Marinoamorphus aggregata gen. nov., sp. Nov., isolate from tissue of brittle star Ophioplocus japonicus.</title>
        <authorList>
            <person name="Kawano K."/>
            <person name="Sawayama S."/>
            <person name="Nakagawa S."/>
        </authorList>
    </citation>
    <scope>NUCLEOTIDE SEQUENCE [LARGE SCALE GENOMIC DNA]</scope>
    <source>
        <strain evidence="2 3">NKW23</strain>
    </source>
</reference>
<accession>A0ABQ6LHF0</accession>
<dbReference type="InterPro" id="IPR002575">
    <property type="entry name" value="Aminoglycoside_PTrfase"/>
</dbReference>
<evidence type="ECO:0000313" key="2">
    <source>
        <dbReference type="EMBL" id="GMG82711.1"/>
    </source>
</evidence>
<evidence type="ECO:0000259" key="1">
    <source>
        <dbReference type="Pfam" id="PF01636"/>
    </source>
</evidence>
<evidence type="ECO:0000313" key="3">
    <source>
        <dbReference type="Proteomes" id="UP001239909"/>
    </source>
</evidence>
<protein>
    <submittedName>
        <fullName evidence="2">Bifunctional aminoglycoside phosphotransferase/ATP-binding protein</fullName>
    </submittedName>
</protein>
<dbReference type="SUPFAM" id="SSF56112">
    <property type="entry name" value="Protein kinase-like (PK-like)"/>
    <property type="match status" value="1"/>
</dbReference>
<feature type="domain" description="Aminoglycoside phosphotransferase" evidence="1">
    <location>
        <begin position="109"/>
        <end position="272"/>
    </location>
</feature>
<gene>
    <name evidence="2" type="ORF">LNKW23_19240</name>
</gene>
<proteinExistence type="predicted"/>
<dbReference type="InterPro" id="IPR011009">
    <property type="entry name" value="Kinase-like_dom_sf"/>
</dbReference>
<dbReference type="PANTHER" id="PTHR43883:SF1">
    <property type="entry name" value="GLUCONOKINASE"/>
    <property type="match status" value="1"/>
</dbReference>
<organism evidence="2 3">
    <name type="scientific">Paralimibaculum aggregatum</name>
    <dbReference type="NCBI Taxonomy" id="3036245"/>
    <lineage>
        <taxon>Bacteria</taxon>
        <taxon>Pseudomonadati</taxon>
        <taxon>Pseudomonadota</taxon>
        <taxon>Alphaproteobacteria</taxon>
        <taxon>Rhodobacterales</taxon>
        <taxon>Paracoccaceae</taxon>
        <taxon>Paralimibaculum</taxon>
    </lineage>
</organism>
<comment type="caution">
    <text evidence="2">The sequence shown here is derived from an EMBL/GenBank/DDBJ whole genome shotgun (WGS) entry which is preliminary data.</text>
</comment>
<dbReference type="SUPFAM" id="SSF52540">
    <property type="entry name" value="P-loop containing nucleoside triphosphate hydrolases"/>
    <property type="match status" value="1"/>
</dbReference>